<accession>A0A7M5WW16</accession>
<dbReference type="RefSeq" id="XP_066931147.1">
    <property type="nucleotide sequence ID" value="XM_067075046.1"/>
</dbReference>
<feature type="region of interest" description="Disordered" evidence="1">
    <location>
        <begin position="448"/>
        <end position="480"/>
    </location>
</feature>
<dbReference type="Pfam" id="PF18758">
    <property type="entry name" value="KDZ"/>
    <property type="match status" value="1"/>
</dbReference>
<protein>
    <submittedName>
        <fullName evidence="2">Uncharacterized protein</fullName>
    </submittedName>
</protein>
<dbReference type="EnsemblMetazoa" id="CLYHEMT013988.1">
    <property type="protein sequence ID" value="CLYHEMP013988.1"/>
    <property type="gene ID" value="CLYHEMG013988"/>
</dbReference>
<keyword evidence="3" id="KW-1185">Reference proteome</keyword>
<evidence type="ECO:0000313" key="3">
    <source>
        <dbReference type="Proteomes" id="UP000594262"/>
    </source>
</evidence>
<sequence length="647" mass="74916">MSYKKIKDNRVTMLNFFQCHEKYGKLHPVAAEYCYKKVFNLEDAPNEIQKSQFMAEYINLSSEVQKIPLEDMILPNEFCNSCGKKLVICDPKEIVIYGRDGTVIGKRYSGRCRTCAITDFLTFYSKAGKRHLNHNNSVIFISTEDTAFRREFLETFEWELLLGCMSFRQKCAIYNCTHGYMFKISTTIPNKRARVTENINKDRSYLDRRRFEDGFLLYLVEKVIVEFQIEISETITNRNALLDYLNERFYDGFLKKWANHSCELPGCKDVLVLDGNMKTCRTVCSVNKVQRVLFKTIGGHVLTGCMNTPKLGLRVCQDHEDTTARFSDHYQKQKQNNAAIADDKDEVDEESLNEDNETATTDEDGLNDNDSDPAQITTKKEKNGIYQGVIRICNTKETRTSTLYEVLWHTGQKTWVRDEKLPQHLRNANNKIVVQDVTSLGQPRQILGFTRNDNGDSVDLPVPEKKEETPDPSSLKCGTDKSKHIAKNKKTAGVLVMAKPCGIVVNIKELFNCESISQVYGHLHDLLSQDEYQSINCIVYDDACHLLKYSKNPVRKDDTNTSKRIATLEMKIDRFHYRNHVDPWCRRVCNPKTSDHLAGVNTETCEQLFSWFSKYAPMTKHMNRQRFIFLTLYLLHFHNKKKLSMKY</sequence>
<proteinExistence type="predicted"/>
<dbReference type="GeneID" id="136818806"/>
<dbReference type="AlphaFoldDB" id="A0A7M5WW16"/>
<name>A0A7M5WW16_9CNID</name>
<feature type="region of interest" description="Disordered" evidence="1">
    <location>
        <begin position="327"/>
        <end position="380"/>
    </location>
</feature>
<feature type="compositionally biased region" description="Acidic residues" evidence="1">
    <location>
        <begin position="343"/>
        <end position="371"/>
    </location>
</feature>
<evidence type="ECO:0000256" key="1">
    <source>
        <dbReference type="SAM" id="MobiDB-lite"/>
    </source>
</evidence>
<reference evidence="2" key="1">
    <citation type="submission" date="2021-01" db="UniProtKB">
        <authorList>
            <consortium name="EnsemblMetazoa"/>
        </authorList>
    </citation>
    <scope>IDENTIFICATION</scope>
</reference>
<organism evidence="2 3">
    <name type="scientific">Clytia hemisphaerica</name>
    <dbReference type="NCBI Taxonomy" id="252671"/>
    <lineage>
        <taxon>Eukaryota</taxon>
        <taxon>Metazoa</taxon>
        <taxon>Cnidaria</taxon>
        <taxon>Hydrozoa</taxon>
        <taxon>Hydroidolina</taxon>
        <taxon>Leptothecata</taxon>
        <taxon>Obeliida</taxon>
        <taxon>Clytiidae</taxon>
        <taxon>Clytia</taxon>
    </lineage>
</organism>
<dbReference type="Proteomes" id="UP000594262">
    <property type="component" value="Unplaced"/>
</dbReference>
<dbReference type="OrthoDB" id="5982978at2759"/>
<evidence type="ECO:0000313" key="2">
    <source>
        <dbReference type="EnsemblMetazoa" id="CLYHEMP013988.1"/>
    </source>
</evidence>
<dbReference type="InterPro" id="IPR040521">
    <property type="entry name" value="KDZ"/>
</dbReference>